<feature type="repeat" description="TPR" evidence="3">
    <location>
        <begin position="105"/>
        <end position="138"/>
    </location>
</feature>
<feature type="repeat" description="TPR" evidence="3">
    <location>
        <begin position="601"/>
        <end position="634"/>
    </location>
</feature>
<dbReference type="EMBL" id="JADIMI010000034">
    <property type="protein sequence ID" value="MBO8451954.1"/>
    <property type="molecule type" value="Genomic_DNA"/>
</dbReference>
<dbReference type="Proteomes" id="UP000823661">
    <property type="component" value="Unassembled WGS sequence"/>
</dbReference>
<reference evidence="4" key="1">
    <citation type="submission" date="2020-10" db="EMBL/GenBank/DDBJ databases">
        <authorList>
            <person name="Gilroy R."/>
        </authorList>
    </citation>
    <scope>NUCLEOTIDE SEQUENCE</scope>
    <source>
        <strain evidence="4">B1-20833</strain>
    </source>
</reference>
<dbReference type="PROSITE" id="PS50005">
    <property type="entry name" value="TPR"/>
    <property type="match status" value="9"/>
</dbReference>
<feature type="repeat" description="TPR" evidence="3">
    <location>
        <begin position="173"/>
        <end position="206"/>
    </location>
</feature>
<dbReference type="Gene3D" id="1.25.40.10">
    <property type="entry name" value="Tetratricopeptide repeat domain"/>
    <property type="match status" value="5"/>
</dbReference>
<feature type="repeat" description="TPR" evidence="3">
    <location>
        <begin position="207"/>
        <end position="240"/>
    </location>
</feature>
<name>A0A9D9EQU6_9BACT</name>
<accession>A0A9D9EQU6</accession>
<evidence type="ECO:0000256" key="3">
    <source>
        <dbReference type="PROSITE-ProRule" id="PRU00339"/>
    </source>
</evidence>
<dbReference type="SUPFAM" id="SSF48452">
    <property type="entry name" value="TPR-like"/>
    <property type="match status" value="2"/>
</dbReference>
<dbReference type="InterPro" id="IPR011990">
    <property type="entry name" value="TPR-like_helical_dom_sf"/>
</dbReference>
<evidence type="ECO:0000256" key="2">
    <source>
        <dbReference type="ARBA" id="ARBA00022803"/>
    </source>
</evidence>
<organism evidence="4 5">
    <name type="scientific">Candidatus Cryptobacteroides intestinavium</name>
    <dbReference type="NCBI Taxonomy" id="2840766"/>
    <lineage>
        <taxon>Bacteria</taxon>
        <taxon>Pseudomonadati</taxon>
        <taxon>Bacteroidota</taxon>
        <taxon>Bacteroidia</taxon>
        <taxon>Bacteroidales</taxon>
        <taxon>Candidatus Cryptobacteroides</taxon>
    </lineage>
</organism>
<dbReference type="Pfam" id="PF13432">
    <property type="entry name" value="TPR_16"/>
    <property type="match status" value="1"/>
</dbReference>
<dbReference type="AlphaFoldDB" id="A0A9D9EQU6"/>
<evidence type="ECO:0000256" key="1">
    <source>
        <dbReference type="ARBA" id="ARBA00022737"/>
    </source>
</evidence>
<dbReference type="InterPro" id="IPR019734">
    <property type="entry name" value="TPR_rpt"/>
</dbReference>
<gene>
    <name evidence="4" type="ORF">IAC06_03605</name>
</gene>
<comment type="caution">
    <text evidence="4">The sequence shown here is derived from an EMBL/GenBank/DDBJ whole genome shotgun (WGS) entry which is preliminary data.</text>
</comment>
<proteinExistence type="predicted"/>
<keyword evidence="2 3" id="KW-0802">TPR repeat</keyword>
<dbReference type="InterPro" id="IPR050498">
    <property type="entry name" value="Ycf3"/>
</dbReference>
<keyword evidence="1" id="KW-0677">Repeat</keyword>
<dbReference type="PROSITE" id="PS50293">
    <property type="entry name" value="TPR_REGION"/>
    <property type="match status" value="1"/>
</dbReference>
<reference evidence="4" key="2">
    <citation type="journal article" date="2021" name="PeerJ">
        <title>Extensive microbial diversity within the chicken gut microbiome revealed by metagenomics and culture.</title>
        <authorList>
            <person name="Gilroy R."/>
            <person name="Ravi A."/>
            <person name="Getino M."/>
            <person name="Pursley I."/>
            <person name="Horton D.L."/>
            <person name="Alikhan N.F."/>
            <person name="Baker D."/>
            <person name="Gharbi K."/>
            <person name="Hall N."/>
            <person name="Watson M."/>
            <person name="Adriaenssens E.M."/>
            <person name="Foster-Nyarko E."/>
            <person name="Jarju S."/>
            <person name="Secka A."/>
            <person name="Antonio M."/>
            <person name="Oren A."/>
            <person name="Chaudhuri R.R."/>
            <person name="La Ragione R."/>
            <person name="Hildebrand F."/>
            <person name="Pallen M.J."/>
        </authorList>
    </citation>
    <scope>NUCLEOTIDE SEQUENCE</scope>
    <source>
        <strain evidence="4">B1-20833</strain>
    </source>
</reference>
<protein>
    <submittedName>
        <fullName evidence="4">Tetratricopeptide repeat protein</fullName>
    </submittedName>
</protein>
<dbReference type="PANTHER" id="PTHR44858:SF1">
    <property type="entry name" value="UDP-N-ACETYLGLUCOSAMINE--PEPTIDE N-ACETYLGLUCOSAMINYLTRANSFERASE SPINDLY-RELATED"/>
    <property type="match status" value="1"/>
</dbReference>
<sequence>MYIRKYQVIHLRHILGKYLLAAVLLLCGLQSSAQYDKSVFFYRGRMALSDGKYAQAIENFNVLARLDTSDYWTFFFRGIAKYNLGDIRGAQQDFDHSVQLNPVFTSGYHYRAIALSRFGKYDEALADLQRAIELRPGFIGLYFSRGVTYFLSQQFDRAVDDFDRYIRKEPKDPSAYLNRGASYLFLGDTLKALNDYNKAIKLDRFDPEGYIRRGRLYATKGDYVNAVADMDKAIELDTTNTFAYFNRAIMLYEQKNYIAAMADLNRVLKEEPGNALTLYNRGLISAQVGAYEDALSDMDRVLNINPENVLAYFNRASIFIEMGRFRDALEDYDRAIELYPDFAKAYMNRAYVKNMLGDMAGSREDYKTAQAKVAAYRSANEKDADSFADTTRKYSSLIALDADFAKKDFNDELLQHRDIDIRLKSLYRFVLSAARQDTRYALERGYENPLVDRFMAEAPVPVAISAADSAVTAGVLASAEEVLYGEGADPSDPAICFFRALYESASRQFNSSLSYYDRAVDADAQDGMAALYRAFYLMNRGVLKADMIDFISSIESNVQVLTMDDTGATRARVRDQVSQRYDYSGAIADMEAAADIVKDLPYIHFDLGNLYCLAGEHIASIDSYTEAIRLFPYMGDAYYNRGLVLIYLKDREKGCIDLSRAGELGVVEAYNVINRYCEQEGDL</sequence>
<feature type="repeat" description="TPR" evidence="3">
    <location>
        <begin position="241"/>
        <end position="274"/>
    </location>
</feature>
<dbReference type="SMART" id="SM00028">
    <property type="entry name" value="TPR"/>
    <property type="match status" value="13"/>
</dbReference>
<dbReference type="PANTHER" id="PTHR44858">
    <property type="entry name" value="TETRATRICOPEPTIDE REPEAT PROTEIN 6"/>
    <property type="match status" value="1"/>
</dbReference>
<feature type="repeat" description="TPR" evidence="3">
    <location>
        <begin position="139"/>
        <end position="172"/>
    </location>
</feature>
<feature type="repeat" description="TPR" evidence="3">
    <location>
        <begin position="309"/>
        <end position="342"/>
    </location>
</feature>
<evidence type="ECO:0000313" key="5">
    <source>
        <dbReference type="Proteomes" id="UP000823661"/>
    </source>
</evidence>
<feature type="repeat" description="TPR" evidence="3">
    <location>
        <begin position="37"/>
        <end position="70"/>
    </location>
</feature>
<evidence type="ECO:0000313" key="4">
    <source>
        <dbReference type="EMBL" id="MBO8451954.1"/>
    </source>
</evidence>
<feature type="repeat" description="TPR" evidence="3">
    <location>
        <begin position="275"/>
        <end position="308"/>
    </location>
</feature>
<dbReference type="Pfam" id="PF13414">
    <property type="entry name" value="TPR_11"/>
    <property type="match status" value="1"/>
</dbReference>
<dbReference type="Pfam" id="PF00515">
    <property type="entry name" value="TPR_1"/>
    <property type="match status" value="1"/>
</dbReference>